<dbReference type="InterPro" id="IPR007867">
    <property type="entry name" value="GMC_OxRtase_C"/>
</dbReference>
<keyword evidence="4" id="KW-1185">Reference proteome</keyword>
<evidence type="ECO:0000259" key="2">
    <source>
        <dbReference type="Pfam" id="PF05199"/>
    </source>
</evidence>
<dbReference type="AlphaFoldDB" id="A0A8K0CM11"/>
<proteinExistence type="inferred from homology"/>
<dbReference type="Gene3D" id="3.30.560.10">
    <property type="entry name" value="Glucose Oxidase, domain 3"/>
    <property type="match status" value="1"/>
</dbReference>
<protein>
    <recommendedName>
        <fullName evidence="2">Glucose-methanol-choline oxidoreductase C-terminal domain-containing protein</fullName>
    </recommendedName>
</protein>
<name>A0A8K0CM11_IGNLU</name>
<accession>A0A8K0CM11</accession>
<dbReference type="EMBL" id="VTPC01082190">
    <property type="protein sequence ID" value="KAF2887702.1"/>
    <property type="molecule type" value="Genomic_DNA"/>
</dbReference>
<dbReference type="GO" id="GO:0050660">
    <property type="term" value="F:flavin adenine dinucleotide binding"/>
    <property type="evidence" value="ECO:0007669"/>
    <property type="project" value="InterPro"/>
</dbReference>
<reference evidence="3" key="1">
    <citation type="submission" date="2019-08" db="EMBL/GenBank/DDBJ databases">
        <title>The genome of the North American firefly Photinus pyralis.</title>
        <authorList>
            <consortium name="Photinus pyralis genome working group"/>
            <person name="Fallon T.R."/>
            <person name="Sander Lower S.E."/>
            <person name="Weng J.-K."/>
        </authorList>
    </citation>
    <scope>NUCLEOTIDE SEQUENCE</scope>
    <source>
        <strain evidence="3">TRF0915ILg1</strain>
        <tissue evidence="3">Whole body</tissue>
    </source>
</reference>
<organism evidence="3 4">
    <name type="scientific">Ignelater luminosus</name>
    <name type="common">Cucubano</name>
    <name type="synonym">Pyrophorus luminosus</name>
    <dbReference type="NCBI Taxonomy" id="2038154"/>
    <lineage>
        <taxon>Eukaryota</taxon>
        <taxon>Metazoa</taxon>
        <taxon>Ecdysozoa</taxon>
        <taxon>Arthropoda</taxon>
        <taxon>Hexapoda</taxon>
        <taxon>Insecta</taxon>
        <taxon>Pterygota</taxon>
        <taxon>Neoptera</taxon>
        <taxon>Endopterygota</taxon>
        <taxon>Coleoptera</taxon>
        <taxon>Polyphaga</taxon>
        <taxon>Elateriformia</taxon>
        <taxon>Elateroidea</taxon>
        <taxon>Elateridae</taxon>
        <taxon>Agrypninae</taxon>
        <taxon>Pyrophorini</taxon>
        <taxon>Ignelater</taxon>
    </lineage>
</organism>
<dbReference type="Pfam" id="PF05199">
    <property type="entry name" value="GMC_oxred_C"/>
    <property type="match status" value="1"/>
</dbReference>
<sequence length="199" mass="22495">MIPSFNNNGTVPIFSTFRQEYLEVLRTIDLTHSFRLVVISLRPKSRGIIKLRSNNPYEYPLIDVNLLSDSNNEDIATLYDGVQIAINMTKTVTFQKLNTTLLDNSLPVCRQYEYLSREYWYCQFKQLGSHIAHAVGTCKMGPDPAKGAVVDHELKVHGIKNLRVADASIMPEVVSGHTHTPSVMIGEKLSQILKTRKFS</sequence>
<comment type="similarity">
    <text evidence="1">Belongs to the GMC oxidoreductase family.</text>
</comment>
<dbReference type="Gene3D" id="3.50.50.60">
    <property type="entry name" value="FAD/NAD(P)-binding domain"/>
    <property type="match status" value="1"/>
</dbReference>
<dbReference type="SUPFAM" id="SSF54373">
    <property type="entry name" value="FAD-linked reductases, C-terminal domain"/>
    <property type="match status" value="1"/>
</dbReference>
<feature type="domain" description="Glucose-methanol-choline oxidoreductase C-terminal" evidence="2">
    <location>
        <begin position="43"/>
        <end position="186"/>
    </location>
</feature>
<dbReference type="InterPro" id="IPR036188">
    <property type="entry name" value="FAD/NAD-bd_sf"/>
</dbReference>
<comment type="caution">
    <text evidence="3">The sequence shown here is derived from an EMBL/GenBank/DDBJ whole genome shotgun (WGS) entry which is preliminary data.</text>
</comment>
<dbReference type="Proteomes" id="UP000801492">
    <property type="component" value="Unassembled WGS sequence"/>
</dbReference>
<evidence type="ECO:0000313" key="4">
    <source>
        <dbReference type="Proteomes" id="UP000801492"/>
    </source>
</evidence>
<evidence type="ECO:0000313" key="3">
    <source>
        <dbReference type="EMBL" id="KAF2887702.1"/>
    </source>
</evidence>
<evidence type="ECO:0000256" key="1">
    <source>
        <dbReference type="ARBA" id="ARBA00010790"/>
    </source>
</evidence>
<dbReference type="SUPFAM" id="SSF51905">
    <property type="entry name" value="FAD/NAD(P)-binding domain"/>
    <property type="match status" value="1"/>
</dbReference>
<dbReference type="PANTHER" id="PTHR11552">
    <property type="entry name" value="GLUCOSE-METHANOL-CHOLINE GMC OXIDOREDUCTASE"/>
    <property type="match status" value="1"/>
</dbReference>
<dbReference type="GO" id="GO:0016614">
    <property type="term" value="F:oxidoreductase activity, acting on CH-OH group of donors"/>
    <property type="evidence" value="ECO:0007669"/>
    <property type="project" value="InterPro"/>
</dbReference>
<gene>
    <name evidence="3" type="ORF">ILUMI_18470</name>
</gene>
<dbReference type="PANTHER" id="PTHR11552:SF158">
    <property type="entry name" value="GH23626P-RELATED"/>
    <property type="match status" value="1"/>
</dbReference>
<dbReference type="OrthoDB" id="269227at2759"/>
<dbReference type="InterPro" id="IPR012132">
    <property type="entry name" value="GMC_OxRdtase"/>
</dbReference>